<dbReference type="EMBL" id="MU825406">
    <property type="protein sequence ID" value="KAJ7391383.1"/>
    <property type="molecule type" value="Genomic_DNA"/>
</dbReference>
<evidence type="ECO:0000313" key="2">
    <source>
        <dbReference type="EMBL" id="KAJ7391383.1"/>
    </source>
</evidence>
<sequence length="128" mass="14611">MTIFCVECEEDVFHAVVKWVKADKDGRLPCMWRSTAVYSSGGIQIWSFLRNLQQDPFIVKCAQCLDIVQNALEKLAQAHVKQEPTDRESFHGLEQAFFQVTTHPDLYPKPMIGAENIMTRAMPTIPAR</sequence>
<organism evidence="2 3">
    <name type="scientific">Desmophyllum pertusum</name>
    <dbReference type="NCBI Taxonomy" id="174260"/>
    <lineage>
        <taxon>Eukaryota</taxon>
        <taxon>Metazoa</taxon>
        <taxon>Cnidaria</taxon>
        <taxon>Anthozoa</taxon>
        <taxon>Hexacorallia</taxon>
        <taxon>Scleractinia</taxon>
        <taxon>Caryophylliina</taxon>
        <taxon>Caryophylliidae</taxon>
        <taxon>Desmophyllum</taxon>
    </lineage>
</organism>
<dbReference type="Pfam" id="PF07707">
    <property type="entry name" value="BACK"/>
    <property type="match status" value="1"/>
</dbReference>
<dbReference type="OrthoDB" id="19132at2759"/>
<evidence type="ECO:0000313" key="3">
    <source>
        <dbReference type="Proteomes" id="UP001163046"/>
    </source>
</evidence>
<dbReference type="AlphaFoldDB" id="A0A9X0A0S7"/>
<reference evidence="2" key="1">
    <citation type="submission" date="2023-01" db="EMBL/GenBank/DDBJ databases">
        <title>Genome assembly of the deep-sea coral Lophelia pertusa.</title>
        <authorList>
            <person name="Herrera S."/>
            <person name="Cordes E."/>
        </authorList>
    </citation>
    <scope>NUCLEOTIDE SEQUENCE</scope>
    <source>
        <strain evidence="2">USNM1676648</strain>
        <tissue evidence="2">Polyp</tissue>
    </source>
</reference>
<comment type="caution">
    <text evidence="2">The sequence shown here is derived from an EMBL/GenBank/DDBJ whole genome shotgun (WGS) entry which is preliminary data.</text>
</comment>
<keyword evidence="3" id="KW-1185">Reference proteome</keyword>
<protein>
    <recommendedName>
        <fullName evidence="1">BACK domain-containing protein</fullName>
    </recommendedName>
</protein>
<name>A0A9X0A0S7_9CNID</name>
<dbReference type="Proteomes" id="UP001163046">
    <property type="component" value="Unassembled WGS sequence"/>
</dbReference>
<feature type="domain" description="BACK" evidence="1">
    <location>
        <begin position="4"/>
        <end position="30"/>
    </location>
</feature>
<evidence type="ECO:0000259" key="1">
    <source>
        <dbReference type="Pfam" id="PF07707"/>
    </source>
</evidence>
<dbReference type="Gene3D" id="1.25.40.420">
    <property type="match status" value="1"/>
</dbReference>
<dbReference type="InterPro" id="IPR011705">
    <property type="entry name" value="BACK"/>
</dbReference>
<accession>A0A9X0A0S7</accession>
<gene>
    <name evidence="2" type="ORF">OS493_018426</name>
</gene>
<proteinExistence type="predicted"/>